<dbReference type="SUPFAM" id="SSF56112">
    <property type="entry name" value="Protein kinase-like (PK-like)"/>
    <property type="match status" value="1"/>
</dbReference>
<dbReference type="SMART" id="SM00220">
    <property type="entry name" value="S_TKc"/>
    <property type="match status" value="1"/>
</dbReference>
<dbReference type="InterPro" id="IPR000719">
    <property type="entry name" value="Prot_kinase_dom"/>
</dbReference>
<dbReference type="PROSITE" id="PS50011">
    <property type="entry name" value="PROTEIN_KINASE_DOM"/>
    <property type="match status" value="1"/>
</dbReference>
<keyword evidence="8" id="KW-1185">Reference proteome</keyword>
<dbReference type="RefSeq" id="WP_176953972.1">
    <property type="nucleotide sequence ID" value="NZ_FNFF01000020.1"/>
</dbReference>
<dbReference type="EMBL" id="FNFF01000020">
    <property type="protein sequence ID" value="SDL17265.1"/>
    <property type="molecule type" value="Genomic_DNA"/>
</dbReference>
<evidence type="ECO:0000313" key="8">
    <source>
        <dbReference type="Proteomes" id="UP000199155"/>
    </source>
</evidence>
<dbReference type="SUPFAM" id="SSF50998">
    <property type="entry name" value="Quinoprotein alcohol dehydrogenase-like"/>
    <property type="match status" value="1"/>
</dbReference>
<dbReference type="InterPro" id="IPR015943">
    <property type="entry name" value="WD40/YVTN_repeat-like_dom_sf"/>
</dbReference>
<dbReference type="CDD" id="cd14014">
    <property type="entry name" value="STKc_PknB_like"/>
    <property type="match status" value="1"/>
</dbReference>
<dbReference type="InterPro" id="IPR011047">
    <property type="entry name" value="Quinoprotein_ADH-like_sf"/>
</dbReference>
<dbReference type="InterPro" id="IPR011009">
    <property type="entry name" value="Kinase-like_dom_sf"/>
</dbReference>
<dbReference type="InterPro" id="IPR008271">
    <property type="entry name" value="Ser/Thr_kinase_AS"/>
</dbReference>
<organism evidence="7 8">
    <name type="scientific">Streptomyces indicus</name>
    <dbReference type="NCBI Taxonomy" id="417292"/>
    <lineage>
        <taxon>Bacteria</taxon>
        <taxon>Bacillati</taxon>
        <taxon>Actinomycetota</taxon>
        <taxon>Actinomycetes</taxon>
        <taxon>Kitasatosporales</taxon>
        <taxon>Streptomycetaceae</taxon>
        <taxon>Streptomyces</taxon>
    </lineage>
</organism>
<protein>
    <submittedName>
        <fullName evidence="7">Serine/threonine protein kinase</fullName>
    </submittedName>
</protein>
<sequence length="1236" mass="130214">MGTPLGPDDPERIGDYWLAARLGAGGQGVVYEAYDAQGARVALKALHRGSADWVRERFGREADAARKVASFCTARILDVSLGGDGGEGAAPAFIVSEYVPGPTLADQVRSRGTLDPDALLRLATGAATALAAIHHAGVIHRDLKPGNILLGPDGPRIIDFGIARAPDMSLTATGALLGTLGYMAPEVLAGGRATAAADVFAWGAVVLYAASGTEPFRGEHIGEVARRTAALDPDLSSIPPRIRPLIASALAKDPALRPGAAELVLGLVGDLPKAADPRLALLEAGAERAGGPADDRTADTTPALGERAEAAFTGLPPDAQLAAQQLLLRMVVPGDAPDGSQDSVRTVDRAEWYDGRPESEQRPARLAVDRLTEAGALTGSDDGSVRPASAALLPAWRRLHDWVAADRTGLALHRSLGRAARAWAANGERADDLLHGSALRTCLDWLPTAPFQLRPNPLEVRFLDASRAEATRAARRRRQLLSGLAVLTVLALLGGLFGVFQARESSRQRETAELRRAQATARSVAQAAESLRSTEPDTALLLSLASWQIAEVPEARAALGAGATQRTLSTVALPRVTDGPGAGEALLGGADSLLSYRPGSAEIWDLTKGAAGARKPRVTFPGGLREPRNDRQPPASPDGKHLLAWQKGNTYQLVSSRDGKPTGAVYTAPENTEPESLSNDGHAVFVDNGRHAGPNRAALLTPDGRKLAEWPTDQSPVLSPDGSLVSVCEPDSAVPLTVWSVDDTRVRPAFAPVDDDASDVSACGTVVGFSGDGRRMAMADDLGVQVWDTANGRAIGHVTLTEDGNRDSWNAQLTATGGHVFGWSQDGDIKVLDVASGEAVLDIPGVKSAGSDGFLIDGAVLDERTKSIAYRSTRGNEVVRLDVSGVLSSSTTNTESAHGVAISPDGTTGLVRLGIRSEAYQLIDLTTGKQKGARVPVPLPDFEIGIPSGPQSLSSDGRLLAHLDVKDGGTGPMQVVTIRDAKENRKVWDAPVPGPRDLVNIGLSPDGRYISVLHEGAGQASGEGGDLEIWDIQEKKKLHRFRKLSGPSAFSPDNRTLVTGRGDVLDLASRKTRKVPGFDREPTGSLAFSPDGRSLGVLKESGWLELWDGQVRERTARMPGSTVQGGTHYGQQAHSLAFSPEGRFLAAVVGQNGGAVQLWDLESRAGLGKPIDVTGNRIDSLGFRDSTLVTLSGSRAQALSLDPDDLAETICKKAGRDITEEEWELYVPDAPYRSVC</sequence>
<dbReference type="GO" id="GO:0005524">
    <property type="term" value="F:ATP binding"/>
    <property type="evidence" value="ECO:0007669"/>
    <property type="project" value="UniProtKB-KW"/>
</dbReference>
<dbReference type="AlphaFoldDB" id="A0A1G9HWR5"/>
<evidence type="ECO:0000259" key="6">
    <source>
        <dbReference type="PROSITE" id="PS50011"/>
    </source>
</evidence>
<keyword evidence="4" id="KW-0067">ATP-binding</keyword>
<keyword evidence="2" id="KW-0547">Nucleotide-binding</keyword>
<dbReference type="STRING" id="417292.SAMN05421806_12083"/>
<dbReference type="PANTHER" id="PTHR43289:SF34">
    <property type="entry name" value="SERINE_THREONINE-PROTEIN KINASE YBDM-RELATED"/>
    <property type="match status" value="1"/>
</dbReference>
<dbReference type="PROSITE" id="PS00108">
    <property type="entry name" value="PROTEIN_KINASE_ST"/>
    <property type="match status" value="1"/>
</dbReference>
<evidence type="ECO:0000256" key="1">
    <source>
        <dbReference type="ARBA" id="ARBA00022679"/>
    </source>
</evidence>
<gene>
    <name evidence="7" type="ORF">SAMN05421806_12083</name>
</gene>
<evidence type="ECO:0000256" key="5">
    <source>
        <dbReference type="SAM" id="MobiDB-lite"/>
    </source>
</evidence>
<dbReference type="Pfam" id="PF20703">
    <property type="entry name" value="nSTAND1"/>
    <property type="match status" value="1"/>
</dbReference>
<name>A0A1G9HWR5_9ACTN</name>
<dbReference type="InterPro" id="IPR049052">
    <property type="entry name" value="nSTAND1"/>
</dbReference>
<keyword evidence="1" id="KW-0808">Transferase</keyword>
<accession>A0A1G9HWR5</accession>
<evidence type="ECO:0000256" key="2">
    <source>
        <dbReference type="ARBA" id="ARBA00022741"/>
    </source>
</evidence>
<dbReference type="Proteomes" id="UP000199155">
    <property type="component" value="Unassembled WGS sequence"/>
</dbReference>
<dbReference type="PANTHER" id="PTHR43289">
    <property type="entry name" value="MITOGEN-ACTIVATED PROTEIN KINASE KINASE KINASE 20-RELATED"/>
    <property type="match status" value="1"/>
</dbReference>
<proteinExistence type="predicted"/>
<evidence type="ECO:0000256" key="4">
    <source>
        <dbReference type="ARBA" id="ARBA00022840"/>
    </source>
</evidence>
<dbReference type="Gene3D" id="1.10.510.10">
    <property type="entry name" value="Transferase(Phosphotransferase) domain 1"/>
    <property type="match status" value="1"/>
</dbReference>
<dbReference type="Gene3D" id="3.30.200.20">
    <property type="entry name" value="Phosphorylase Kinase, domain 1"/>
    <property type="match status" value="1"/>
</dbReference>
<dbReference type="Pfam" id="PF00069">
    <property type="entry name" value="Pkinase"/>
    <property type="match status" value="1"/>
</dbReference>
<keyword evidence="7" id="KW-0723">Serine/threonine-protein kinase</keyword>
<dbReference type="SUPFAM" id="SSF75011">
    <property type="entry name" value="3-carboxy-cis,cis-mucoante lactonizing enzyme"/>
    <property type="match status" value="1"/>
</dbReference>
<feature type="domain" description="Protein kinase" evidence="6">
    <location>
        <begin position="16"/>
        <end position="279"/>
    </location>
</feature>
<dbReference type="Gene3D" id="2.130.10.10">
    <property type="entry name" value="YVTN repeat-like/Quinoprotein amine dehydrogenase"/>
    <property type="match status" value="3"/>
</dbReference>
<keyword evidence="3 7" id="KW-0418">Kinase</keyword>
<evidence type="ECO:0000256" key="3">
    <source>
        <dbReference type="ARBA" id="ARBA00022777"/>
    </source>
</evidence>
<feature type="region of interest" description="Disordered" evidence="5">
    <location>
        <begin position="614"/>
        <end position="641"/>
    </location>
</feature>
<evidence type="ECO:0000313" key="7">
    <source>
        <dbReference type="EMBL" id="SDL17265.1"/>
    </source>
</evidence>
<reference evidence="7 8" key="1">
    <citation type="submission" date="2016-10" db="EMBL/GenBank/DDBJ databases">
        <authorList>
            <person name="de Groot N.N."/>
        </authorList>
    </citation>
    <scope>NUCLEOTIDE SEQUENCE [LARGE SCALE GENOMIC DNA]</scope>
    <source>
        <strain evidence="7 8">CGMCC 4.5727</strain>
    </source>
</reference>
<dbReference type="GO" id="GO:0004674">
    <property type="term" value="F:protein serine/threonine kinase activity"/>
    <property type="evidence" value="ECO:0007669"/>
    <property type="project" value="UniProtKB-KW"/>
</dbReference>